<comment type="caution">
    <text evidence="10">The sequence shown here is derived from an EMBL/GenBank/DDBJ whole genome shotgun (WGS) entry which is preliminary data.</text>
</comment>
<feature type="domain" description="WW" evidence="9">
    <location>
        <begin position="8"/>
        <end position="41"/>
    </location>
</feature>
<dbReference type="GO" id="GO:0006915">
    <property type="term" value="P:apoptotic process"/>
    <property type="evidence" value="ECO:0007669"/>
    <property type="project" value="UniProtKB-KW"/>
</dbReference>
<evidence type="ECO:0000256" key="2">
    <source>
        <dbReference type="ARBA" id="ARBA00004555"/>
    </source>
</evidence>
<dbReference type="GO" id="GO:0005794">
    <property type="term" value="C:Golgi apparatus"/>
    <property type="evidence" value="ECO:0007669"/>
    <property type="project" value="UniProtKB-SubCell"/>
</dbReference>
<keyword evidence="11" id="KW-1185">Reference proteome</keyword>
<dbReference type="SUPFAM" id="SSF51045">
    <property type="entry name" value="WW domain"/>
    <property type="match status" value="1"/>
</dbReference>
<sequence length="409" mass="46656">MLDSDSGDELPVGWEERATVDGNIYFVNHTTKSTQWIHPRTGKKKYVRKELPFGWKKIVKPNGEIVFQHESDEMTTNSDPRLAFAQEYGDNPSEVRYKFDASSTTDEVLHGLDLSNKIAIVTGANTGIGLETATSLAMHDCHVIMACRSISRAEEAAEKIRLKRRNAHCDLMKLNLSSLKSVKEFAETFKSKYNKLDILILNAGVFSPPYWLTEDGYESTFQICHLSHFYLTNLLEDKLVLSDDPRVVILASESHRFSLLNENTLSELALSPPADQYSGYIAYNNAKLCNLLFAHELHMRWYCKGVTVFAVHPGNLVYSDLSRHWWLYRLLFFIVRPFTKSLQQAASTSIFCATSPYLKQKPVLYFNNCFPCTPSQKAMDANMSRKLWKLSEKMTNEALLRLNLSAFFS</sequence>
<dbReference type="Proteomes" id="UP001367676">
    <property type="component" value="Unassembled WGS sequence"/>
</dbReference>
<keyword evidence="7" id="KW-0333">Golgi apparatus</keyword>
<evidence type="ECO:0000313" key="10">
    <source>
        <dbReference type="EMBL" id="KAK7583923.1"/>
    </source>
</evidence>
<dbReference type="InterPro" id="IPR001202">
    <property type="entry name" value="WW_dom"/>
</dbReference>
<evidence type="ECO:0000313" key="11">
    <source>
        <dbReference type="Proteomes" id="UP001367676"/>
    </source>
</evidence>
<evidence type="ECO:0000256" key="4">
    <source>
        <dbReference type="ARBA" id="ARBA00022687"/>
    </source>
</evidence>
<dbReference type="PANTHER" id="PTHR43157">
    <property type="entry name" value="PHOSPHATIDYLINOSITOL-GLYCAN BIOSYNTHESIS CLASS F PROTEIN-RELATED"/>
    <property type="match status" value="1"/>
</dbReference>
<keyword evidence="4" id="KW-0879">Wnt signaling pathway</keyword>
<evidence type="ECO:0000256" key="6">
    <source>
        <dbReference type="ARBA" id="ARBA00023002"/>
    </source>
</evidence>
<evidence type="ECO:0000259" key="9">
    <source>
        <dbReference type="PROSITE" id="PS50020"/>
    </source>
</evidence>
<dbReference type="SUPFAM" id="SSF51735">
    <property type="entry name" value="NAD(P)-binding Rossmann-fold domains"/>
    <property type="match status" value="1"/>
</dbReference>
<evidence type="ECO:0000256" key="7">
    <source>
        <dbReference type="ARBA" id="ARBA00023034"/>
    </source>
</evidence>
<dbReference type="InterPro" id="IPR036020">
    <property type="entry name" value="WW_dom_sf"/>
</dbReference>
<keyword evidence="6" id="KW-0560">Oxidoreductase</keyword>
<dbReference type="Pfam" id="PF00397">
    <property type="entry name" value="WW"/>
    <property type="match status" value="1"/>
</dbReference>
<comment type="subcellular location">
    <subcellularLocation>
        <location evidence="2">Golgi apparatus</location>
    </subcellularLocation>
    <subcellularLocation>
        <location evidence="1">Lysosome</location>
    </subcellularLocation>
</comment>
<evidence type="ECO:0000256" key="8">
    <source>
        <dbReference type="ARBA" id="ARBA00023228"/>
    </source>
</evidence>
<evidence type="ECO:0000256" key="3">
    <source>
        <dbReference type="ARBA" id="ARBA00016094"/>
    </source>
</evidence>
<accession>A0AAN9Y3Q0</accession>
<dbReference type="PROSITE" id="PS50020">
    <property type="entry name" value="WW_DOMAIN_2"/>
    <property type="match status" value="2"/>
</dbReference>
<dbReference type="GO" id="GO:0016491">
    <property type="term" value="F:oxidoreductase activity"/>
    <property type="evidence" value="ECO:0007669"/>
    <property type="project" value="UniProtKB-KW"/>
</dbReference>
<dbReference type="Pfam" id="PF00106">
    <property type="entry name" value="adh_short"/>
    <property type="match status" value="1"/>
</dbReference>
<dbReference type="AlphaFoldDB" id="A0AAN9Y3Q0"/>
<dbReference type="Gene3D" id="3.40.50.720">
    <property type="entry name" value="NAD(P)-binding Rossmann-like Domain"/>
    <property type="match status" value="1"/>
</dbReference>
<dbReference type="GO" id="GO:0016055">
    <property type="term" value="P:Wnt signaling pathway"/>
    <property type="evidence" value="ECO:0007669"/>
    <property type="project" value="UniProtKB-KW"/>
</dbReference>
<dbReference type="SMART" id="SM00456">
    <property type="entry name" value="WW"/>
    <property type="match status" value="2"/>
</dbReference>
<dbReference type="PROSITE" id="PS01159">
    <property type="entry name" value="WW_DOMAIN_1"/>
    <property type="match status" value="1"/>
</dbReference>
<protein>
    <recommendedName>
        <fullName evidence="3">WW domain-containing oxidoreductase</fullName>
    </recommendedName>
</protein>
<name>A0AAN9Y3Q0_9HEMI</name>
<dbReference type="Gene3D" id="2.20.70.10">
    <property type="match status" value="2"/>
</dbReference>
<feature type="domain" description="WW" evidence="9">
    <location>
        <begin position="49"/>
        <end position="82"/>
    </location>
</feature>
<keyword evidence="5" id="KW-0053">Apoptosis</keyword>
<proteinExistence type="predicted"/>
<dbReference type="EMBL" id="JBBCAQ010000032">
    <property type="protein sequence ID" value="KAK7583923.1"/>
    <property type="molecule type" value="Genomic_DNA"/>
</dbReference>
<dbReference type="InterPro" id="IPR036291">
    <property type="entry name" value="NAD(P)-bd_dom_sf"/>
</dbReference>
<dbReference type="InterPro" id="IPR002347">
    <property type="entry name" value="SDR_fam"/>
</dbReference>
<gene>
    <name evidence="10" type="ORF">V9T40_004886</name>
</gene>
<dbReference type="PRINTS" id="PR00081">
    <property type="entry name" value="GDHRDH"/>
</dbReference>
<dbReference type="CDD" id="cd00201">
    <property type="entry name" value="WW"/>
    <property type="match status" value="1"/>
</dbReference>
<keyword evidence="8" id="KW-0458">Lysosome</keyword>
<dbReference type="GO" id="GO:0005764">
    <property type="term" value="C:lysosome"/>
    <property type="evidence" value="ECO:0007669"/>
    <property type="project" value="UniProtKB-SubCell"/>
</dbReference>
<reference evidence="10 11" key="1">
    <citation type="submission" date="2024-03" db="EMBL/GenBank/DDBJ databases">
        <title>Adaptation during the transition from Ophiocordyceps entomopathogen to insect associate is accompanied by gene loss and intensified selection.</title>
        <authorList>
            <person name="Ward C.M."/>
            <person name="Onetto C.A."/>
            <person name="Borneman A.R."/>
        </authorList>
    </citation>
    <scope>NUCLEOTIDE SEQUENCE [LARGE SCALE GENOMIC DNA]</scope>
    <source>
        <strain evidence="10">AWRI1</strain>
        <tissue evidence="10">Single Adult Female</tissue>
    </source>
</reference>
<dbReference type="PANTHER" id="PTHR43157:SF31">
    <property type="entry name" value="PHOSPHATIDYLINOSITOL-GLYCAN BIOSYNTHESIS CLASS F PROTEIN"/>
    <property type="match status" value="1"/>
</dbReference>
<dbReference type="FunFam" id="3.40.50.720:FF:000353">
    <property type="entry name" value="WW domain-containing oxidoreductase"/>
    <property type="match status" value="1"/>
</dbReference>
<evidence type="ECO:0000256" key="1">
    <source>
        <dbReference type="ARBA" id="ARBA00004371"/>
    </source>
</evidence>
<evidence type="ECO:0000256" key="5">
    <source>
        <dbReference type="ARBA" id="ARBA00022703"/>
    </source>
</evidence>
<organism evidence="10 11">
    <name type="scientific">Parthenolecanium corni</name>
    <dbReference type="NCBI Taxonomy" id="536013"/>
    <lineage>
        <taxon>Eukaryota</taxon>
        <taxon>Metazoa</taxon>
        <taxon>Ecdysozoa</taxon>
        <taxon>Arthropoda</taxon>
        <taxon>Hexapoda</taxon>
        <taxon>Insecta</taxon>
        <taxon>Pterygota</taxon>
        <taxon>Neoptera</taxon>
        <taxon>Paraneoptera</taxon>
        <taxon>Hemiptera</taxon>
        <taxon>Sternorrhyncha</taxon>
        <taxon>Coccoidea</taxon>
        <taxon>Coccidae</taxon>
        <taxon>Parthenolecanium</taxon>
    </lineage>
</organism>